<evidence type="ECO:0000313" key="1">
    <source>
        <dbReference type="EMBL" id="GAA0774429.1"/>
    </source>
</evidence>
<keyword evidence="2" id="KW-1185">Reference proteome</keyword>
<dbReference type="SUPFAM" id="SSF54171">
    <property type="entry name" value="DNA-binding domain"/>
    <property type="match status" value="1"/>
</dbReference>
<gene>
    <name evidence="1" type="ORF">GCM10008908_24250</name>
</gene>
<dbReference type="RefSeq" id="WP_343826692.1">
    <property type="nucleotide sequence ID" value="NZ_BAAACI010000006.1"/>
</dbReference>
<dbReference type="Proteomes" id="UP001501047">
    <property type="component" value="Unassembled WGS sequence"/>
</dbReference>
<proteinExistence type="predicted"/>
<sequence>MFKLKDLTGQKFGRLIVIKAIGKTGKGNYIWECKCKCGNIVNIVSTHLVQGNTRSCGCLKTETSNTSGNNDRFKGTKIRNLNTTLPKHNTSGYKGVSWEESRGKYRAYIILRGKGKFLGYFSKIEDAIQARKEAEEKYFKPIIEEFETLKERTSYGSEIKQKPICEHGM</sequence>
<comment type="caution">
    <text evidence="1">The sequence shown here is derived from an EMBL/GenBank/DDBJ whole genome shotgun (WGS) entry which is preliminary data.</text>
</comment>
<dbReference type="EMBL" id="BAAACI010000006">
    <property type="protein sequence ID" value="GAA0774429.1"/>
    <property type="molecule type" value="Genomic_DNA"/>
</dbReference>
<reference evidence="1 2" key="1">
    <citation type="journal article" date="2019" name="Int. J. Syst. Evol. Microbiol.">
        <title>The Global Catalogue of Microorganisms (GCM) 10K type strain sequencing project: providing services to taxonomists for standard genome sequencing and annotation.</title>
        <authorList>
            <consortium name="The Broad Institute Genomics Platform"/>
            <consortium name="The Broad Institute Genome Sequencing Center for Infectious Disease"/>
            <person name="Wu L."/>
            <person name="Ma J."/>
        </authorList>
    </citation>
    <scope>NUCLEOTIDE SEQUENCE [LARGE SCALE GENOMIC DNA]</scope>
    <source>
        <strain evidence="1 2">JCM 1417</strain>
    </source>
</reference>
<dbReference type="InterPro" id="IPR016177">
    <property type="entry name" value="DNA-bd_dom_sf"/>
</dbReference>
<organism evidence="1 2">
    <name type="scientific">Clostridium subterminale</name>
    <dbReference type="NCBI Taxonomy" id="1550"/>
    <lineage>
        <taxon>Bacteria</taxon>
        <taxon>Bacillati</taxon>
        <taxon>Bacillota</taxon>
        <taxon>Clostridia</taxon>
        <taxon>Eubacteriales</taxon>
        <taxon>Clostridiaceae</taxon>
        <taxon>Clostridium</taxon>
    </lineage>
</organism>
<name>A0ABN1KRV7_CLOSU</name>
<evidence type="ECO:0000313" key="2">
    <source>
        <dbReference type="Proteomes" id="UP001501047"/>
    </source>
</evidence>
<protein>
    <submittedName>
        <fullName evidence="1">AP2 domain-containing protein</fullName>
    </submittedName>
</protein>
<accession>A0ABN1KRV7</accession>